<dbReference type="InterPro" id="IPR015422">
    <property type="entry name" value="PyrdxlP-dep_Trfase_small"/>
</dbReference>
<keyword evidence="9" id="KW-1185">Reference proteome</keyword>
<evidence type="ECO:0000313" key="9">
    <source>
        <dbReference type="Proteomes" id="UP001141259"/>
    </source>
</evidence>
<gene>
    <name evidence="8" type="ORF">NZH93_08510</name>
</gene>
<dbReference type="Pfam" id="PF00155">
    <property type="entry name" value="Aminotran_1_2"/>
    <property type="match status" value="1"/>
</dbReference>
<dbReference type="CDD" id="cd00609">
    <property type="entry name" value="AAT_like"/>
    <property type="match status" value="1"/>
</dbReference>
<evidence type="ECO:0000256" key="5">
    <source>
        <dbReference type="ARBA" id="ARBA00022898"/>
    </source>
</evidence>
<dbReference type="GO" id="GO:0030170">
    <property type="term" value="F:pyridoxal phosphate binding"/>
    <property type="evidence" value="ECO:0007669"/>
    <property type="project" value="InterPro"/>
</dbReference>
<evidence type="ECO:0000256" key="2">
    <source>
        <dbReference type="ARBA" id="ARBA00007441"/>
    </source>
</evidence>
<organism evidence="8 9">
    <name type="scientific">Umezawaea endophytica</name>
    <dbReference type="NCBI Taxonomy" id="1654476"/>
    <lineage>
        <taxon>Bacteria</taxon>
        <taxon>Bacillati</taxon>
        <taxon>Actinomycetota</taxon>
        <taxon>Actinomycetes</taxon>
        <taxon>Pseudonocardiales</taxon>
        <taxon>Pseudonocardiaceae</taxon>
        <taxon>Umezawaea</taxon>
    </lineage>
</organism>
<dbReference type="GO" id="GO:0008483">
    <property type="term" value="F:transaminase activity"/>
    <property type="evidence" value="ECO:0007669"/>
    <property type="project" value="UniProtKB-KW"/>
</dbReference>
<dbReference type="InterPro" id="IPR015424">
    <property type="entry name" value="PyrdxlP-dep_Trfase"/>
</dbReference>
<dbReference type="InterPro" id="IPR050596">
    <property type="entry name" value="AspAT/PAT-like"/>
</dbReference>
<keyword evidence="5" id="KW-0663">Pyridoxal phosphate</keyword>
<dbReference type="PROSITE" id="PS00105">
    <property type="entry name" value="AA_TRANSFER_CLASS_1"/>
    <property type="match status" value="1"/>
</dbReference>
<reference evidence="8" key="1">
    <citation type="submission" date="2022-08" db="EMBL/GenBank/DDBJ databases">
        <authorList>
            <person name="Tistechok S."/>
            <person name="Samborskyy M."/>
            <person name="Roman I."/>
        </authorList>
    </citation>
    <scope>NUCLEOTIDE SEQUENCE</scope>
    <source>
        <strain evidence="8">DSM 103496</strain>
    </source>
</reference>
<dbReference type="AlphaFoldDB" id="A0A9X3AEI7"/>
<dbReference type="EC" id="2.6.1.-" evidence="6"/>
<feature type="domain" description="Aminotransferase class I/classII large" evidence="7">
    <location>
        <begin position="33"/>
        <end position="386"/>
    </location>
</feature>
<protein>
    <recommendedName>
        <fullName evidence="6">Aminotransferase</fullName>
        <ecNumber evidence="6">2.6.1.-</ecNumber>
    </recommendedName>
</protein>
<dbReference type="InterPro" id="IPR004839">
    <property type="entry name" value="Aminotransferase_I/II_large"/>
</dbReference>
<evidence type="ECO:0000256" key="6">
    <source>
        <dbReference type="RuleBase" id="RU000481"/>
    </source>
</evidence>
<keyword evidence="3 6" id="KW-0032">Aminotransferase</keyword>
<dbReference type="Gene3D" id="3.40.640.10">
    <property type="entry name" value="Type I PLP-dependent aspartate aminotransferase-like (Major domain)"/>
    <property type="match status" value="1"/>
</dbReference>
<dbReference type="InterPro" id="IPR015421">
    <property type="entry name" value="PyrdxlP-dep_Trfase_major"/>
</dbReference>
<accession>A0A9X3AEI7</accession>
<comment type="cofactor">
    <cofactor evidence="1 6">
        <name>pyridoxal 5'-phosphate</name>
        <dbReference type="ChEBI" id="CHEBI:597326"/>
    </cofactor>
</comment>
<dbReference type="PANTHER" id="PTHR46383:SF1">
    <property type="entry name" value="ASPARTATE AMINOTRANSFERASE"/>
    <property type="match status" value="1"/>
</dbReference>
<dbReference type="FunFam" id="3.40.640.10:FF:000033">
    <property type="entry name" value="Aspartate aminotransferase"/>
    <property type="match status" value="1"/>
</dbReference>
<evidence type="ECO:0000313" key="8">
    <source>
        <dbReference type="EMBL" id="MCS7476896.1"/>
    </source>
</evidence>
<dbReference type="PANTHER" id="PTHR46383">
    <property type="entry name" value="ASPARTATE AMINOTRANSFERASE"/>
    <property type="match status" value="1"/>
</dbReference>
<dbReference type="Proteomes" id="UP001141259">
    <property type="component" value="Unassembled WGS sequence"/>
</dbReference>
<evidence type="ECO:0000259" key="7">
    <source>
        <dbReference type="Pfam" id="PF00155"/>
    </source>
</evidence>
<sequence>MSARSAPVATSLGRSPTVALLDEVERQKAAGVEVINLSGGEPDFPTPEHVVRPTVAALEAGFTHYTSSRGLPELREAIAGKLLADNGITADPATDIIVTPSAKHGMFIALAGVIGPGDEVLVPSPAWVSYAPMIRLLGGRPVDVPLDPGDRFAITEERLAAAITPRTRAVLVNSPNNPTGRMLTRAEADAVLRVADRNDLTILTDEIYEHIRYRDRPHLSLAALPGGRGRTITVNGFSKSHAMTGWRLGYVVGPPAVMNDVLKVQEHTVGCASSFVQRGALGAFTPESRASVEEMVASYDARREYVVDALNRIPGLVCPDPEGAFYVLPDLSRFGFGSAQEAGAWLLEHSGVVVTPGNAFGPTAEHHVRLSFATSPRLLAVAIDRLGTALAARGG</sequence>
<comment type="caution">
    <text evidence="8">The sequence shown here is derived from an EMBL/GenBank/DDBJ whole genome shotgun (WGS) entry which is preliminary data.</text>
</comment>
<dbReference type="Gene3D" id="3.90.1150.10">
    <property type="entry name" value="Aspartate Aminotransferase, domain 1"/>
    <property type="match status" value="1"/>
</dbReference>
<dbReference type="SUPFAM" id="SSF53383">
    <property type="entry name" value="PLP-dependent transferases"/>
    <property type="match status" value="1"/>
</dbReference>
<comment type="similarity">
    <text evidence="2 6">Belongs to the class-I pyridoxal-phosphate-dependent aminotransferase family.</text>
</comment>
<keyword evidence="4 6" id="KW-0808">Transferase</keyword>
<name>A0A9X3AEI7_9PSEU</name>
<dbReference type="GO" id="GO:0006520">
    <property type="term" value="P:amino acid metabolic process"/>
    <property type="evidence" value="ECO:0007669"/>
    <property type="project" value="InterPro"/>
</dbReference>
<dbReference type="RefSeq" id="WP_259622409.1">
    <property type="nucleotide sequence ID" value="NZ_JANYMP010000003.1"/>
</dbReference>
<evidence type="ECO:0000256" key="4">
    <source>
        <dbReference type="ARBA" id="ARBA00022679"/>
    </source>
</evidence>
<dbReference type="EMBL" id="JANYMP010000003">
    <property type="protein sequence ID" value="MCS7476896.1"/>
    <property type="molecule type" value="Genomic_DNA"/>
</dbReference>
<evidence type="ECO:0000256" key="3">
    <source>
        <dbReference type="ARBA" id="ARBA00022576"/>
    </source>
</evidence>
<proteinExistence type="inferred from homology"/>
<evidence type="ECO:0000256" key="1">
    <source>
        <dbReference type="ARBA" id="ARBA00001933"/>
    </source>
</evidence>
<dbReference type="InterPro" id="IPR004838">
    <property type="entry name" value="NHTrfase_class1_PyrdxlP-BS"/>
</dbReference>